<evidence type="ECO:0000313" key="1">
    <source>
        <dbReference type="EMBL" id="BAU77580.1"/>
    </source>
</evidence>
<geneLocation type="plasmid" evidence="1">
    <name>SAP2</name>
</geneLocation>
<keyword evidence="1" id="KW-0614">Plasmid</keyword>
<gene>
    <name evidence="1" type="ORF">SAVERM_2p137</name>
</gene>
<proteinExistence type="predicted"/>
<dbReference type="EMBL" id="AP017380">
    <property type="protein sequence ID" value="BAU77580.1"/>
    <property type="molecule type" value="Genomic_DNA"/>
</dbReference>
<reference evidence="1" key="1">
    <citation type="submission" date="2016-03" db="EMBL/GenBank/DDBJ databases">
        <title>Complete sequence of the second linear plasmid SAP2 of Streptomyces avermitilis.</title>
        <authorList>
            <person name="Ikeda H."/>
        </authorList>
    </citation>
    <scope>NUCLEOTIDE SEQUENCE</scope>
    <source>
        <strain evidence="1">MA-4680</strain>
        <plasmid evidence="1">SAP2</plasmid>
    </source>
</reference>
<protein>
    <submittedName>
        <fullName evidence="1">Uncharacterized protein</fullName>
    </submittedName>
</protein>
<name>A0A143SZN3_STRAW</name>
<organism evidence="1">
    <name type="scientific">Streptomyces avermitilis (strain ATCC 31267 / DSM 46492 / JCM 5070 / NBRC 14893 / NCIMB 12804 / NRRL 8165 / MA-4680)</name>
    <dbReference type="NCBI Taxonomy" id="227882"/>
    <lineage>
        <taxon>Bacteria</taxon>
        <taxon>Bacillati</taxon>
        <taxon>Actinomycetota</taxon>
        <taxon>Actinomycetes</taxon>
        <taxon>Kitasatosporales</taxon>
        <taxon>Streptomycetaceae</taxon>
        <taxon>Streptomyces</taxon>
    </lineage>
</organism>
<dbReference type="AlphaFoldDB" id="A0A143SZN3"/>
<sequence>MQPTTAVAAALRKSAAPVQGAATEGNARHIGNFCTVVGPVED</sequence>
<accession>A0A143SZN3</accession>